<dbReference type="AlphaFoldDB" id="A0A6J7EU57"/>
<gene>
    <name evidence="1" type="ORF">UFOPK3376_02360</name>
</gene>
<protein>
    <submittedName>
        <fullName evidence="1">Unannotated protein</fullName>
    </submittedName>
</protein>
<evidence type="ECO:0000313" key="1">
    <source>
        <dbReference type="EMBL" id="CAB4886676.1"/>
    </source>
</evidence>
<name>A0A6J7EU57_9ZZZZ</name>
<reference evidence="1" key="1">
    <citation type="submission" date="2020-05" db="EMBL/GenBank/DDBJ databases">
        <authorList>
            <person name="Chiriac C."/>
            <person name="Salcher M."/>
            <person name="Ghai R."/>
            <person name="Kavagutti S V."/>
        </authorList>
    </citation>
    <scope>NUCLEOTIDE SEQUENCE</scope>
</reference>
<sequence>MGDGVTTSNLAGRTVADLMLGRNTELTTLPWVGHRSRRWEPEPLRWIAIRSALALAEASDRYETRRRRPERVRSWLLGSLLGQ</sequence>
<organism evidence="1">
    <name type="scientific">freshwater metagenome</name>
    <dbReference type="NCBI Taxonomy" id="449393"/>
    <lineage>
        <taxon>unclassified sequences</taxon>
        <taxon>metagenomes</taxon>
        <taxon>ecological metagenomes</taxon>
    </lineage>
</organism>
<accession>A0A6J7EU57</accession>
<dbReference type="EMBL" id="CAFBLP010000072">
    <property type="protein sequence ID" value="CAB4886676.1"/>
    <property type="molecule type" value="Genomic_DNA"/>
</dbReference>
<proteinExistence type="predicted"/>